<keyword evidence="4" id="KW-0443">Lipid metabolism</keyword>
<dbReference type="Proteomes" id="UP000470771">
    <property type="component" value="Unassembled WGS sequence"/>
</dbReference>
<accession>A0A6N9NGQ6</accession>
<gene>
    <name evidence="8" type="ORF">GQN54_03075</name>
</gene>
<dbReference type="CDD" id="cd07986">
    <property type="entry name" value="LPLAT_ACT14924-like"/>
    <property type="match status" value="1"/>
</dbReference>
<comment type="caution">
    <text evidence="8">The sequence shown here is derived from an EMBL/GenBank/DDBJ whole genome shotgun (WGS) entry which is preliminary data.</text>
</comment>
<dbReference type="AlphaFoldDB" id="A0A6N9NGQ6"/>
<evidence type="ECO:0000256" key="5">
    <source>
        <dbReference type="ARBA" id="ARBA00023315"/>
    </source>
</evidence>
<protein>
    <submittedName>
        <fullName evidence="8">GNAT family N-acetyltransferase</fullName>
    </submittedName>
</protein>
<dbReference type="InterPro" id="IPR002123">
    <property type="entry name" value="Plipid/glycerol_acylTrfase"/>
</dbReference>
<keyword evidence="6" id="KW-0175">Coiled coil</keyword>
<feature type="coiled-coil region" evidence="6">
    <location>
        <begin position="576"/>
        <end position="603"/>
    </location>
</feature>
<dbReference type="PANTHER" id="PTHR37323">
    <property type="entry name" value="GCN5-RELATED N-ACETYLTRANSFERASE"/>
    <property type="match status" value="1"/>
</dbReference>
<evidence type="ECO:0000313" key="8">
    <source>
        <dbReference type="EMBL" id="NBG65083.1"/>
    </source>
</evidence>
<proteinExistence type="predicted"/>
<evidence type="ECO:0000256" key="3">
    <source>
        <dbReference type="ARBA" id="ARBA00022679"/>
    </source>
</evidence>
<keyword evidence="2" id="KW-0444">Lipid biosynthesis</keyword>
<keyword evidence="9" id="KW-1185">Reference proteome</keyword>
<keyword evidence="5" id="KW-0012">Acyltransferase</keyword>
<dbReference type="GO" id="GO:0006629">
    <property type="term" value="P:lipid metabolic process"/>
    <property type="evidence" value="ECO:0007669"/>
    <property type="project" value="UniProtKB-KW"/>
</dbReference>
<dbReference type="InterPro" id="IPR052351">
    <property type="entry name" value="Ornithine_N-alpha-AT"/>
</dbReference>
<reference evidence="8 9" key="1">
    <citation type="submission" date="2019-12" db="EMBL/GenBank/DDBJ databases">
        <authorList>
            <person name="Zhao J."/>
        </authorList>
    </citation>
    <scope>NUCLEOTIDE SEQUENCE [LARGE SCALE GENOMIC DNA]</scope>
    <source>
        <strain evidence="8 9">S-15</strain>
    </source>
</reference>
<dbReference type="SUPFAM" id="SSF69593">
    <property type="entry name" value="Glycerol-3-phosphate (1)-acyltransferase"/>
    <property type="match status" value="1"/>
</dbReference>
<organism evidence="8 9">
    <name type="scientific">Acidiluteibacter ferrifornacis</name>
    <dbReference type="NCBI Taxonomy" id="2692424"/>
    <lineage>
        <taxon>Bacteria</taxon>
        <taxon>Pseudomonadati</taxon>
        <taxon>Bacteroidota</taxon>
        <taxon>Flavobacteriia</taxon>
        <taxon>Flavobacteriales</taxon>
        <taxon>Cryomorphaceae</taxon>
        <taxon>Acidiluteibacter</taxon>
    </lineage>
</organism>
<dbReference type="RefSeq" id="WP_160631884.1">
    <property type="nucleotide sequence ID" value="NZ_WWNE01000004.1"/>
</dbReference>
<dbReference type="InterPro" id="IPR016181">
    <property type="entry name" value="Acyl_CoA_acyltransferase"/>
</dbReference>
<evidence type="ECO:0000256" key="1">
    <source>
        <dbReference type="ARBA" id="ARBA00005189"/>
    </source>
</evidence>
<feature type="domain" description="Phospholipid/glycerol acyltransferase" evidence="7">
    <location>
        <begin position="81"/>
        <end position="202"/>
    </location>
</feature>
<dbReference type="Pfam" id="PF13444">
    <property type="entry name" value="Acetyltransf_5"/>
    <property type="match status" value="1"/>
</dbReference>
<dbReference type="InterPro" id="IPR045746">
    <property type="entry name" value="ACT14924-like_Acyltransf_dom"/>
</dbReference>
<dbReference type="PANTHER" id="PTHR37323:SF1">
    <property type="entry name" value="L-ORNITHINE N(ALPHA)-ACYLTRANSFERASE"/>
    <property type="match status" value="1"/>
</dbReference>
<dbReference type="EMBL" id="WWNE01000004">
    <property type="protein sequence ID" value="NBG65083.1"/>
    <property type="molecule type" value="Genomic_DNA"/>
</dbReference>
<evidence type="ECO:0000313" key="9">
    <source>
        <dbReference type="Proteomes" id="UP000470771"/>
    </source>
</evidence>
<sequence>MRKDLIEKESISKLLHLTNLTAEVVSSLIMKILRYDAFNQLYQEAYSDQPIEFIDKVLEILKIDLKFNEEALEKLPLDTSFITISNHPYGGIDGIILLKIFRTKFPDYKLLANFLLQKIDPLKDCFIEVNPFEELKDEVSNLSGVRKAIAHKNNNNPIGIFPAGEVSTYKSRKIQDKAWETNSLRFIKSMKIPVVPVYFKGSNSNLFHLLGAVAPKIRTAKLPSELLNKKNKTIEVRIGNPISVKEQSSFEDINQYGRFLRTKTYSLGSSLQVKRFFNYSLKRTQKQEEIIPAIPTELIEKELSRLSENQHLFDSSNFAVYCAAANFIPSTLREIGRLREITYREVGEGTNKEIDTDEFDLYYNHLIIWDKDEKKIVGGYRLGRGADIMTRYGRKGFYINELFRFSNEFNPILKQSIDLGRSFITSEYQKKPLPLFLLWKGIFFFLLQNEEYRYLTGPVSISNEFSTFSKSLIISFLKKYYYDEEIASWVKPRNEFRIKIDPSEIENVMEITADDLQKLDKFIEEIEPQHLKIPVLFKKYLKQNAKVLCFNVDPKFSDALDGLMLLDVFQIPEDTIQGLMKEFNALEKKASFDERKNRVLKEENSDNQ</sequence>
<comment type="pathway">
    <text evidence="1">Lipid metabolism.</text>
</comment>
<dbReference type="SMART" id="SM00563">
    <property type="entry name" value="PlsC"/>
    <property type="match status" value="1"/>
</dbReference>
<dbReference type="Gene3D" id="3.40.630.30">
    <property type="match status" value="1"/>
</dbReference>
<dbReference type="GO" id="GO:0016746">
    <property type="term" value="F:acyltransferase activity"/>
    <property type="evidence" value="ECO:0007669"/>
    <property type="project" value="UniProtKB-KW"/>
</dbReference>
<evidence type="ECO:0000256" key="2">
    <source>
        <dbReference type="ARBA" id="ARBA00022516"/>
    </source>
</evidence>
<evidence type="ECO:0000259" key="7">
    <source>
        <dbReference type="SMART" id="SM00563"/>
    </source>
</evidence>
<keyword evidence="3 8" id="KW-0808">Transferase</keyword>
<dbReference type="SUPFAM" id="SSF55729">
    <property type="entry name" value="Acyl-CoA N-acyltransferases (Nat)"/>
    <property type="match status" value="1"/>
</dbReference>
<dbReference type="Pfam" id="PF19576">
    <property type="entry name" value="Acyltransf_2"/>
    <property type="match status" value="1"/>
</dbReference>
<name>A0A6N9NGQ6_9FLAO</name>
<evidence type="ECO:0000256" key="4">
    <source>
        <dbReference type="ARBA" id="ARBA00023098"/>
    </source>
</evidence>
<evidence type="ECO:0000256" key="6">
    <source>
        <dbReference type="SAM" id="Coils"/>
    </source>
</evidence>